<evidence type="ECO:0000313" key="2">
    <source>
        <dbReference type="EMBL" id="KAI0501187.1"/>
    </source>
</evidence>
<proteinExistence type="predicted"/>
<evidence type="ECO:0000313" key="3">
    <source>
        <dbReference type="Proteomes" id="UP000829196"/>
    </source>
</evidence>
<gene>
    <name evidence="2" type="ORF">KFK09_016130</name>
</gene>
<reference evidence="2" key="1">
    <citation type="journal article" date="2022" name="Front. Genet.">
        <title>Chromosome-Scale Assembly of the Dendrobium nobile Genome Provides Insights Into the Molecular Mechanism of the Biosynthesis of the Medicinal Active Ingredient of Dendrobium.</title>
        <authorList>
            <person name="Xu Q."/>
            <person name="Niu S.-C."/>
            <person name="Li K.-L."/>
            <person name="Zheng P.-J."/>
            <person name="Zhang X.-J."/>
            <person name="Jia Y."/>
            <person name="Liu Y."/>
            <person name="Niu Y.-X."/>
            <person name="Yu L.-H."/>
            <person name="Chen D.-F."/>
            <person name="Zhang G.-Q."/>
        </authorList>
    </citation>
    <scope>NUCLEOTIDE SEQUENCE</scope>
    <source>
        <tissue evidence="2">Leaf</tissue>
    </source>
</reference>
<evidence type="ECO:0000256" key="1">
    <source>
        <dbReference type="SAM" id="MobiDB-lite"/>
    </source>
</evidence>
<sequence length="156" mass="17247">MKSTELFGTFWSSTRKPTSQLRTAPRPSRPHVHPSTSFPVLAGSPPQVPFSPTSPNKPFLKFPSPIQLIQQPHELSQKLPDPTIFQISTVSHKPSSPSTYTCLKTGPHPSQLLFSRKSHCLLPPNLPSISSPSSSHLHLSQNSIRLHVTHSCLYCI</sequence>
<feature type="compositionally biased region" description="Polar residues" evidence="1">
    <location>
        <begin position="10"/>
        <end position="22"/>
    </location>
</feature>
<dbReference type="EMBL" id="JAGYWB010000012">
    <property type="protein sequence ID" value="KAI0501187.1"/>
    <property type="molecule type" value="Genomic_DNA"/>
</dbReference>
<organism evidence="2 3">
    <name type="scientific">Dendrobium nobile</name>
    <name type="common">Orchid</name>
    <dbReference type="NCBI Taxonomy" id="94219"/>
    <lineage>
        <taxon>Eukaryota</taxon>
        <taxon>Viridiplantae</taxon>
        <taxon>Streptophyta</taxon>
        <taxon>Embryophyta</taxon>
        <taxon>Tracheophyta</taxon>
        <taxon>Spermatophyta</taxon>
        <taxon>Magnoliopsida</taxon>
        <taxon>Liliopsida</taxon>
        <taxon>Asparagales</taxon>
        <taxon>Orchidaceae</taxon>
        <taxon>Epidendroideae</taxon>
        <taxon>Malaxideae</taxon>
        <taxon>Dendrobiinae</taxon>
        <taxon>Dendrobium</taxon>
    </lineage>
</organism>
<comment type="caution">
    <text evidence="2">The sequence shown here is derived from an EMBL/GenBank/DDBJ whole genome shotgun (WGS) entry which is preliminary data.</text>
</comment>
<dbReference type="AlphaFoldDB" id="A0A8T3AYH6"/>
<accession>A0A8T3AYH6</accession>
<keyword evidence="3" id="KW-1185">Reference proteome</keyword>
<name>A0A8T3AYH6_DENNO</name>
<protein>
    <submittedName>
        <fullName evidence="2">Uncharacterized protein</fullName>
    </submittedName>
</protein>
<feature type="region of interest" description="Disordered" evidence="1">
    <location>
        <begin position="1"/>
        <end position="37"/>
    </location>
</feature>
<dbReference type="Proteomes" id="UP000829196">
    <property type="component" value="Unassembled WGS sequence"/>
</dbReference>